<evidence type="ECO:0000256" key="2">
    <source>
        <dbReference type="ARBA" id="ARBA00022741"/>
    </source>
</evidence>
<keyword evidence="1" id="KW-0813">Transport</keyword>
<dbReference type="Gene3D" id="3.40.50.300">
    <property type="entry name" value="P-loop containing nucleotide triphosphate hydrolases"/>
    <property type="match status" value="1"/>
</dbReference>
<evidence type="ECO:0000256" key="4">
    <source>
        <dbReference type="ARBA" id="ARBA00022840"/>
    </source>
</evidence>
<dbReference type="OrthoDB" id="9800654at2"/>
<dbReference type="SUPFAM" id="SSF52540">
    <property type="entry name" value="P-loop containing nucleoside triphosphate hydrolases"/>
    <property type="match status" value="1"/>
</dbReference>
<dbReference type="PANTHER" id="PTHR43499">
    <property type="entry name" value="ABC TRANSPORTER I FAMILY MEMBER 1"/>
    <property type="match status" value="1"/>
</dbReference>
<accession>A0A251X2P5</accession>
<dbReference type="PANTHER" id="PTHR43499:SF1">
    <property type="entry name" value="ABC TRANSPORTER I FAMILY MEMBER 1"/>
    <property type="match status" value="1"/>
</dbReference>
<gene>
    <name evidence="8" type="ORF">BVC71_03990</name>
</gene>
<keyword evidence="9" id="KW-1185">Reference proteome</keyword>
<keyword evidence="4 8" id="KW-0067">ATP-binding</keyword>
<dbReference type="PROSITE" id="PS50893">
    <property type="entry name" value="ABC_TRANSPORTER_2"/>
    <property type="match status" value="1"/>
</dbReference>
<evidence type="ECO:0000256" key="3">
    <source>
        <dbReference type="ARBA" id="ARBA00022748"/>
    </source>
</evidence>
<keyword evidence="5" id="KW-1278">Translocase</keyword>
<organism evidence="8 9">
    <name type="scientific">Marivivens niveibacter</name>
    <dbReference type="NCBI Taxonomy" id="1930667"/>
    <lineage>
        <taxon>Bacteria</taxon>
        <taxon>Pseudomonadati</taxon>
        <taxon>Pseudomonadota</taxon>
        <taxon>Alphaproteobacteria</taxon>
        <taxon>Rhodobacterales</taxon>
        <taxon>Paracoccaceae</taxon>
        <taxon>Marivivens group</taxon>
        <taxon>Marivivens</taxon>
    </lineage>
</organism>
<evidence type="ECO:0000256" key="6">
    <source>
        <dbReference type="ARBA" id="ARBA00023136"/>
    </source>
</evidence>
<dbReference type="GO" id="GO:0005524">
    <property type="term" value="F:ATP binding"/>
    <property type="evidence" value="ECO:0007669"/>
    <property type="project" value="UniProtKB-KW"/>
</dbReference>
<dbReference type="GO" id="GO:0016887">
    <property type="term" value="F:ATP hydrolysis activity"/>
    <property type="evidence" value="ECO:0007669"/>
    <property type="project" value="InterPro"/>
</dbReference>
<dbReference type="Pfam" id="PF00005">
    <property type="entry name" value="ABC_tran"/>
    <property type="match status" value="1"/>
</dbReference>
<dbReference type="Proteomes" id="UP000194664">
    <property type="component" value="Unassembled WGS sequence"/>
</dbReference>
<sequence>MLRVDNLTCARGGRPVLSNVSFDVPDGQALILRGANGIGKTTLLRTLAGLQPALSGDIQVDEEDTAYASHADGIKAQLTVAENLAFWADIYGTDVPETVYTDFDLADLRERFAGTLSAGQKRRLGLGRLGVIKRKVLFLDEPTVSLDRFSVKLFANFIQNRHLANGGIAVIATHIDLGLTARELDLEPYRAAIDDLGSSDEAFL</sequence>
<dbReference type="GO" id="GO:0022857">
    <property type="term" value="F:transmembrane transporter activity"/>
    <property type="evidence" value="ECO:0007669"/>
    <property type="project" value="InterPro"/>
</dbReference>
<dbReference type="AlphaFoldDB" id="A0A251X2P5"/>
<evidence type="ECO:0000313" key="8">
    <source>
        <dbReference type="EMBL" id="OUD10658.1"/>
    </source>
</evidence>
<evidence type="ECO:0000256" key="5">
    <source>
        <dbReference type="ARBA" id="ARBA00022967"/>
    </source>
</evidence>
<dbReference type="InterPro" id="IPR005895">
    <property type="entry name" value="ABC_transptr_haem_export_CcmA"/>
</dbReference>
<dbReference type="SMART" id="SM00382">
    <property type="entry name" value="AAA"/>
    <property type="match status" value="1"/>
</dbReference>
<keyword evidence="2" id="KW-0547">Nucleotide-binding</keyword>
<protein>
    <submittedName>
        <fullName evidence="8">Heme ABC exporter, ATP-binding protein CcmA</fullName>
    </submittedName>
</protein>
<dbReference type="InterPro" id="IPR003439">
    <property type="entry name" value="ABC_transporter-like_ATP-bd"/>
</dbReference>
<dbReference type="EMBL" id="MSPP01000001">
    <property type="protein sequence ID" value="OUD10658.1"/>
    <property type="molecule type" value="Genomic_DNA"/>
</dbReference>
<keyword evidence="6" id="KW-0472">Membrane</keyword>
<evidence type="ECO:0000259" key="7">
    <source>
        <dbReference type="PROSITE" id="PS50893"/>
    </source>
</evidence>
<dbReference type="InterPro" id="IPR027417">
    <property type="entry name" value="P-loop_NTPase"/>
</dbReference>
<evidence type="ECO:0000313" key="9">
    <source>
        <dbReference type="Proteomes" id="UP000194664"/>
    </source>
</evidence>
<keyword evidence="3" id="KW-0201">Cytochrome c-type biogenesis</keyword>
<feature type="domain" description="ABC transporter" evidence="7">
    <location>
        <begin position="2"/>
        <end position="204"/>
    </location>
</feature>
<name>A0A251X2P5_9RHOB</name>
<dbReference type="GO" id="GO:0017004">
    <property type="term" value="P:cytochrome complex assembly"/>
    <property type="evidence" value="ECO:0007669"/>
    <property type="project" value="UniProtKB-KW"/>
</dbReference>
<evidence type="ECO:0000256" key="1">
    <source>
        <dbReference type="ARBA" id="ARBA00022448"/>
    </source>
</evidence>
<dbReference type="RefSeq" id="WP_086450307.1">
    <property type="nucleotide sequence ID" value="NZ_MSPP01000001.1"/>
</dbReference>
<proteinExistence type="predicted"/>
<comment type="caution">
    <text evidence="8">The sequence shown here is derived from an EMBL/GenBank/DDBJ whole genome shotgun (WGS) entry which is preliminary data.</text>
</comment>
<dbReference type="NCBIfam" id="TIGR01189">
    <property type="entry name" value="ccmA"/>
    <property type="match status" value="1"/>
</dbReference>
<dbReference type="InterPro" id="IPR003593">
    <property type="entry name" value="AAA+_ATPase"/>
</dbReference>
<reference evidence="8 9" key="1">
    <citation type="submission" date="2016-12" db="EMBL/GenBank/DDBJ databases">
        <title>The draft genome sequence of HSLHS2.</title>
        <authorList>
            <person name="Hu D."/>
            <person name="Wang L."/>
            <person name="Shao Z."/>
        </authorList>
    </citation>
    <scope>NUCLEOTIDE SEQUENCE [LARGE SCALE GENOMIC DNA]</scope>
    <source>
        <strain evidence="8">MCCC 1A06712</strain>
    </source>
</reference>